<dbReference type="SUPFAM" id="SSF52096">
    <property type="entry name" value="ClpP/crotonase"/>
    <property type="match status" value="2"/>
</dbReference>
<evidence type="ECO:0000313" key="1">
    <source>
        <dbReference type="EMBL" id="NZA02578.1"/>
    </source>
</evidence>
<dbReference type="RefSeq" id="WP_180550901.1">
    <property type="nucleotide sequence ID" value="NZ_JACCKX010000001.1"/>
</dbReference>
<name>A0A853IYD9_9BURK</name>
<dbReference type="Pfam" id="PF00378">
    <property type="entry name" value="ECH_1"/>
    <property type="match status" value="1"/>
</dbReference>
<organism evidence="1 2">
    <name type="scientific">Ottowia beijingensis</name>
    <dbReference type="NCBI Taxonomy" id="1207057"/>
    <lineage>
        <taxon>Bacteria</taxon>
        <taxon>Pseudomonadati</taxon>
        <taxon>Pseudomonadota</taxon>
        <taxon>Betaproteobacteria</taxon>
        <taxon>Burkholderiales</taxon>
        <taxon>Comamonadaceae</taxon>
        <taxon>Ottowia</taxon>
    </lineage>
</organism>
<dbReference type="Gene3D" id="3.90.226.10">
    <property type="entry name" value="2-enoyl-CoA Hydratase, Chain A, domain 1"/>
    <property type="match status" value="2"/>
</dbReference>
<dbReference type="NCBIfam" id="TIGR03222">
    <property type="entry name" value="benzo_boxC"/>
    <property type="match status" value="1"/>
</dbReference>
<proteinExistence type="predicted"/>
<dbReference type="InterPro" id="IPR017633">
    <property type="entry name" value="Benz-CoA_dihydrodiol_lyase"/>
</dbReference>
<keyword evidence="1" id="KW-0456">Lyase</keyword>
<dbReference type="Proteomes" id="UP000589716">
    <property type="component" value="Unassembled WGS sequence"/>
</dbReference>
<dbReference type="InterPro" id="IPR001753">
    <property type="entry name" value="Enoyl-CoA_hydra/iso"/>
</dbReference>
<dbReference type="PANTHER" id="PTHR11941:SF54">
    <property type="entry name" value="ENOYL-COA HYDRATASE, MITOCHONDRIAL"/>
    <property type="match status" value="1"/>
</dbReference>
<dbReference type="AlphaFoldDB" id="A0A853IYD9"/>
<keyword evidence="2" id="KW-1185">Reference proteome</keyword>
<evidence type="ECO:0000313" key="2">
    <source>
        <dbReference type="Proteomes" id="UP000589716"/>
    </source>
</evidence>
<sequence>MSQPNPQVDYRTEPSQYRHIQLSFDGPVAKLAIDIDEDAGIRPGYKLKLNSYDLGVDIELHDALQRIRFEHPEVRTVVVTSGKDRVFCSGANIFMLGLSSHAWKVNFCKFTNETRNGIEDSSQHSGLKFIAALNGACAGGGYELALACDDIVLVDDRSSSVSLPEVPLLGVLPGTGGLTRVTDKRHVRHDLADIFCTTSEGVRGQKAVDWRLVDAVVKPQQFDGFVAERAAKLAEGSDRPAGAKGVQLPKVERTESADGIAYKYVNVAIDRAKRVATFTVQAPSGAQPTDIAGIEALGAAWYPLQMARELDDAILNMRTNELDIGAWVLKTEGDAAAVLANDALMLANQKHWFVRETLGMLRRTLARLDVSSRSLFALIEPGSCFAGTLAELAFCADRAYQLVLPDEPAKAPTLTLHEVNFGSYPMVNGQSRLARRFYEEEAPLAAAKAAIGQALGGEAAEKLGLITAAPDDIDWADEVRIALEERAAMSPDALTGLEANLRFAQQENMFTRIFGRLSAWQNWIFQRPNAVGDKGALKVYGKGDKAQFDMNRV</sequence>
<dbReference type="CDD" id="cd06558">
    <property type="entry name" value="crotonase-like"/>
    <property type="match status" value="1"/>
</dbReference>
<dbReference type="GO" id="GO:0016829">
    <property type="term" value="F:lyase activity"/>
    <property type="evidence" value="ECO:0007669"/>
    <property type="project" value="UniProtKB-KW"/>
</dbReference>
<gene>
    <name evidence="1" type="ORF">H0I39_13840</name>
</gene>
<accession>A0A853IYD9</accession>
<dbReference type="PANTHER" id="PTHR11941">
    <property type="entry name" value="ENOYL-COA HYDRATASE-RELATED"/>
    <property type="match status" value="1"/>
</dbReference>
<comment type="caution">
    <text evidence="1">The sequence shown here is derived from an EMBL/GenBank/DDBJ whole genome shotgun (WGS) entry which is preliminary data.</text>
</comment>
<dbReference type="GO" id="GO:0006635">
    <property type="term" value="P:fatty acid beta-oxidation"/>
    <property type="evidence" value="ECO:0007669"/>
    <property type="project" value="TreeGrafter"/>
</dbReference>
<dbReference type="EMBL" id="JACCKX010000001">
    <property type="protein sequence ID" value="NZA02578.1"/>
    <property type="molecule type" value="Genomic_DNA"/>
</dbReference>
<reference evidence="1 2" key="1">
    <citation type="submission" date="2020-07" db="EMBL/GenBank/DDBJ databases">
        <authorList>
            <person name="Maaloum M."/>
        </authorList>
    </citation>
    <scope>NUCLEOTIDE SEQUENCE [LARGE SCALE GENOMIC DNA]</scope>
    <source>
        <strain evidence="1 2">GCS-AN-3</strain>
    </source>
</reference>
<protein>
    <submittedName>
        <fullName evidence="1">Benzoyl-CoA-dihydrodiol lyase</fullName>
    </submittedName>
</protein>
<dbReference type="InterPro" id="IPR029045">
    <property type="entry name" value="ClpP/crotonase-like_dom_sf"/>
</dbReference>